<dbReference type="Gene3D" id="3.40.50.2000">
    <property type="entry name" value="Glycogen Phosphorylase B"/>
    <property type="match status" value="2"/>
</dbReference>
<evidence type="ECO:0000256" key="2">
    <source>
        <dbReference type="ARBA" id="ARBA00022679"/>
    </source>
</evidence>
<dbReference type="RefSeq" id="WP_091967675.1">
    <property type="nucleotide sequence ID" value="NZ_FOGZ01000004.1"/>
</dbReference>
<keyword evidence="5" id="KW-1185">Reference proteome</keyword>
<sequence>MKVGIVCPYSFARPGGVQNHVLGLAGWLKEHGHKVSIIAPGRATPALLAETGLLPGEFVSAGRAVPVNFNGSVARINFGIGPALAVKHWLDNGQFDVVHLHEPVTPSICLLALYFTDRPVTATFHTATPAVGAVELANRILPRVVSRIDSSIAVSSEAAAVAQHHRGVAPVVIGNGIHVDDYPICGTQGRWRGGEHPRLTFLGRYDEPRKGFEVLTAALPLVRAHYPDLDVVVIGNGSSRSVEGVRFLGGLDDQARNEWLGRSDIYIAPQTGRESFGIVLLEALACGAPVVASDLRAFVEVLTDDDGPVGWLFRAGNSASASRAILRSLAEPRDLRLSRGRALAERYDWSVIGPQVLAMYVLAQQNSAWLRDKDTDERRPPGATL</sequence>
<dbReference type="PANTHER" id="PTHR12526">
    <property type="entry name" value="GLYCOSYLTRANSFERASE"/>
    <property type="match status" value="1"/>
</dbReference>
<dbReference type="GO" id="GO:0016757">
    <property type="term" value="F:glycosyltransferase activity"/>
    <property type="evidence" value="ECO:0007669"/>
    <property type="project" value="UniProtKB-KW"/>
</dbReference>
<dbReference type="AlphaFoldDB" id="A0A1H9QPL0"/>
<dbReference type="Pfam" id="PF13692">
    <property type="entry name" value="Glyco_trans_1_4"/>
    <property type="match status" value="1"/>
</dbReference>
<dbReference type="Proteomes" id="UP000198815">
    <property type="component" value="Unassembled WGS sequence"/>
</dbReference>
<dbReference type="OrthoDB" id="5240531at2"/>
<gene>
    <name evidence="4" type="ORF">SAMN05443377_1048</name>
</gene>
<dbReference type="PANTHER" id="PTHR12526:SF613">
    <property type="entry name" value="PHOSPHATIDYL-MYO-INOSITOL MANNOSYLTRANSFERASE"/>
    <property type="match status" value="1"/>
</dbReference>
<name>A0A1H9QPL0_9ACTN</name>
<evidence type="ECO:0000313" key="5">
    <source>
        <dbReference type="Proteomes" id="UP000198815"/>
    </source>
</evidence>
<proteinExistence type="predicted"/>
<accession>A0A1H9QPL0</accession>
<dbReference type="EMBL" id="FOGZ01000004">
    <property type="protein sequence ID" value="SER61769.1"/>
    <property type="molecule type" value="Genomic_DNA"/>
</dbReference>
<feature type="domain" description="Glycosyltransferase subfamily 4-like N-terminal" evidence="3">
    <location>
        <begin position="14"/>
        <end position="180"/>
    </location>
</feature>
<dbReference type="CDD" id="cd03801">
    <property type="entry name" value="GT4_PimA-like"/>
    <property type="match status" value="1"/>
</dbReference>
<dbReference type="Pfam" id="PF13439">
    <property type="entry name" value="Glyco_transf_4"/>
    <property type="match status" value="1"/>
</dbReference>
<organism evidence="4 5">
    <name type="scientific">Propionibacterium cyclohexanicum</name>
    <dbReference type="NCBI Taxonomy" id="64702"/>
    <lineage>
        <taxon>Bacteria</taxon>
        <taxon>Bacillati</taxon>
        <taxon>Actinomycetota</taxon>
        <taxon>Actinomycetes</taxon>
        <taxon>Propionibacteriales</taxon>
        <taxon>Propionibacteriaceae</taxon>
        <taxon>Propionibacterium</taxon>
    </lineage>
</organism>
<evidence type="ECO:0000256" key="1">
    <source>
        <dbReference type="ARBA" id="ARBA00022676"/>
    </source>
</evidence>
<dbReference type="SUPFAM" id="SSF53756">
    <property type="entry name" value="UDP-Glycosyltransferase/glycogen phosphorylase"/>
    <property type="match status" value="1"/>
</dbReference>
<keyword evidence="1 4" id="KW-0328">Glycosyltransferase</keyword>
<keyword evidence="2 4" id="KW-0808">Transferase</keyword>
<evidence type="ECO:0000313" key="4">
    <source>
        <dbReference type="EMBL" id="SER61769.1"/>
    </source>
</evidence>
<protein>
    <submittedName>
        <fullName evidence="4">Phosphatidylinositol alpha-mannosyltransferase</fullName>
    </submittedName>
</protein>
<dbReference type="STRING" id="64702.SAMN05443377_1048"/>
<dbReference type="InterPro" id="IPR028098">
    <property type="entry name" value="Glyco_trans_4-like_N"/>
</dbReference>
<evidence type="ECO:0000259" key="3">
    <source>
        <dbReference type="Pfam" id="PF13439"/>
    </source>
</evidence>
<reference evidence="4 5" key="1">
    <citation type="submission" date="2016-10" db="EMBL/GenBank/DDBJ databases">
        <authorList>
            <person name="de Groot N.N."/>
        </authorList>
    </citation>
    <scope>NUCLEOTIDE SEQUENCE [LARGE SCALE GENOMIC DNA]</scope>
    <source>
        <strain evidence="4 5">DSM 16859</strain>
    </source>
</reference>